<sequence length="565" mass="62566">MKMTGAQIVIESLIKENVEVVFGYPGGAIMNVYDEIYKQNAFQHILAKHEQGAVHMADGYARATGKVGVAMVTSGPGITNATTGIATAYADSVPMVIISGQVPTTAIGTDAFQEVDAVGISRPITKHNFLVKDVKDLPFIMKEAFYLARSGRPGPVHIDLPKDVTANKTTFNYPEKIDLITYKPTYKGNARAIKRAAEAIKKAKKPVFYIGGGAVLSGASEIIRKIVKLTQIPAVETLMARGVLRYDCPYLFGMVGMHGSYAANMAMNDADLIISLGARFDDRVTGKIDEFAKNADIIHIDIDPSQIGKVIKTKYPIVGDLKLVLEDMMPYLIDGVDPARYEEWREILKRYAELYPLTYNDDDSVIKPQWVIQKTGEIVPEDAVITTDVGQHQMWAAQFYPFTYPRQLITSGGLGTMGFGFPAALGAKRGVKDRVVVNFSGDGSIVMNMQETLAGYKYNLPVINIILNNNYLGMVRQWQTMFYNDRLSETDLSDVQPDFVKLAESMGGIGYRVSKKDEFIEALKDALKQNRVAFIDVQVDRREDVLPMVPPNSPLKNMLVFKEDK</sequence>
<dbReference type="InterPro" id="IPR012846">
    <property type="entry name" value="Acetolactate_synth_lsu"/>
</dbReference>
<dbReference type="InterPro" id="IPR029061">
    <property type="entry name" value="THDP-binding"/>
</dbReference>
<dbReference type="OrthoDB" id="2254214at2"/>
<dbReference type="InterPro" id="IPR012000">
    <property type="entry name" value="Thiamin_PyroP_enz_cen_dom"/>
</dbReference>
<evidence type="ECO:0000259" key="14">
    <source>
        <dbReference type="Pfam" id="PF02776"/>
    </source>
</evidence>
<proteinExistence type="inferred from homology"/>
<dbReference type="UniPathway" id="UPA00049">
    <property type="reaction ID" value="UER00059"/>
</dbReference>
<organism evidence="15 16">
    <name type="scientific">Lebetimonas natsushimae</name>
    <dbReference type="NCBI Taxonomy" id="1936991"/>
    <lineage>
        <taxon>Bacteria</taxon>
        <taxon>Pseudomonadati</taxon>
        <taxon>Campylobacterota</taxon>
        <taxon>Epsilonproteobacteria</taxon>
        <taxon>Nautiliales</taxon>
        <taxon>Nautiliaceae</taxon>
        <taxon>Lebetimonas</taxon>
    </lineage>
</organism>
<dbReference type="CDD" id="cd07035">
    <property type="entry name" value="TPP_PYR_POX_like"/>
    <property type="match status" value="1"/>
</dbReference>
<evidence type="ECO:0000313" key="16">
    <source>
        <dbReference type="Proteomes" id="UP000217944"/>
    </source>
</evidence>
<dbReference type="AlphaFoldDB" id="A0A292YGB1"/>
<dbReference type="Pfam" id="PF02776">
    <property type="entry name" value="TPP_enzyme_N"/>
    <property type="match status" value="1"/>
</dbReference>
<dbReference type="NCBIfam" id="TIGR00118">
    <property type="entry name" value="acolac_lg"/>
    <property type="match status" value="1"/>
</dbReference>
<evidence type="ECO:0000256" key="7">
    <source>
        <dbReference type="ARBA" id="ARBA00022723"/>
    </source>
</evidence>
<evidence type="ECO:0000259" key="12">
    <source>
        <dbReference type="Pfam" id="PF00205"/>
    </source>
</evidence>
<dbReference type="EMBL" id="BDME01000006">
    <property type="protein sequence ID" value="GAX88089.1"/>
    <property type="molecule type" value="Genomic_DNA"/>
</dbReference>
<evidence type="ECO:0000259" key="13">
    <source>
        <dbReference type="Pfam" id="PF02775"/>
    </source>
</evidence>
<feature type="domain" description="Thiamine pyrophosphate enzyme N-terminal TPP-binding" evidence="14">
    <location>
        <begin position="3"/>
        <end position="119"/>
    </location>
</feature>
<dbReference type="InterPro" id="IPR039368">
    <property type="entry name" value="AHAS_TPP"/>
</dbReference>
<dbReference type="GO" id="GO:0009097">
    <property type="term" value="P:isoleucine biosynthetic process"/>
    <property type="evidence" value="ECO:0007669"/>
    <property type="project" value="UniProtKB-UniPathway"/>
</dbReference>
<name>A0A292YGB1_9BACT</name>
<dbReference type="Gene3D" id="3.40.50.1220">
    <property type="entry name" value="TPP-binding domain"/>
    <property type="match status" value="1"/>
</dbReference>
<comment type="cofactor">
    <cofactor evidence="11">
        <name>Mg(2+)</name>
        <dbReference type="ChEBI" id="CHEBI:18420"/>
    </cofactor>
    <text evidence="11">Binds 1 Mg(2+) ion per subunit.</text>
</comment>
<dbReference type="GO" id="GO:0009099">
    <property type="term" value="P:L-valine biosynthetic process"/>
    <property type="evidence" value="ECO:0007669"/>
    <property type="project" value="UniProtKB-UniPathway"/>
</dbReference>
<evidence type="ECO:0000256" key="8">
    <source>
        <dbReference type="ARBA" id="ARBA00022842"/>
    </source>
</evidence>
<comment type="similarity">
    <text evidence="3 11">Belongs to the TPP enzyme family.</text>
</comment>
<keyword evidence="16" id="KW-1185">Reference proteome</keyword>
<dbReference type="SUPFAM" id="SSF52518">
    <property type="entry name" value="Thiamin diphosphate-binding fold (THDP-binding)"/>
    <property type="match status" value="2"/>
</dbReference>
<reference evidence="15 16" key="1">
    <citation type="journal article" date="2017" name="Syst. Appl. Microbiol.">
        <title>Lebetimonas natsushimae sp. nov., a novel strictly anaerobic, moderately thermophilic chemoautotroph isolated from a deep-sea hydrothermal vent polychaete nest in the Mid-Okinawa Trough.</title>
        <authorList>
            <person name="Nagata R."/>
            <person name="Takaki Y."/>
            <person name="Tame A."/>
            <person name="Nunoura T."/>
            <person name="Muto H."/>
            <person name="Mino S."/>
            <person name="Sawayama S."/>
            <person name="Takai K."/>
            <person name="Nakagawa S."/>
        </authorList>
    </citation>
    <scope>NUCLEOTIDE SEQUENCE [LARGE SCALE GENOMIC DNA]</scope>
    <source>
        <strain evidence="15 16">HS1857</strain>
    </source>
</reference>
<dbReference type="InterPro" id="IPR029035">
    <property type="entry name" value="DHS-like_NAD/FAD-binding_dom"/>
</dbReference>
<dbReference type="FunFam" id="3.40.50.970:FF:000007">
    <property type="entry name" value="Acetolactate synthase"/>
    <property type="match status" value="1"/>
</dbReference>
<dbReference type="InterPro" id="IPR011766">
    <property type="entry name" value="TPP_enzyme_TPP-bd"/>
</dbReference>
<gene>
    <name evidence="15" type="ORF">LNAT_P1384</name>
</gene>
<dbReference type="GO" id="GO:0030976">
    <property type="term" value="F:thiamine pyrophosphate binding"/>
    <property type="evidence" value="ECO:0007669"/>
    <property type="project" value="UniProtKB-UniRule"/>
</dbReference>
<feature type="domain" description="Thiamine pyrophosphate enzyme central" evidence="12">
    <location>
        <begin position="193"/>
        <end position="327"/>
    </location>
</feature>
<evidence type="ECO:0000256" key="3">
    <source>
        <dbReference type="ARBA" id="ARBA00007812"/>
    </source>
</evidence>
<dbReference type="Gene3D" id="3.40.50.970">
    <property type="match status" value="2"/>
</dbReference>
<dbReference type="PANTHER" id="PTHR18968:SF13">
    <property type="entry name" value="ACETOLACTATE SYNTHASE CATALYTIC SUBUNIT, MITOCHONDRIAL"/>
    <property type="match status" value="1"/>
</dbReference>
<dbReference type="GO" id="GO:0003984">
    <property type="term" value="F:acetolactate synthase activity"/>
    <property type="evidence" value="ECO:0007669"/>
    <property type="project" value="UniProtKB-EC"/>
</dbReference>
<dbReference type="SUPFAM" id="SSF52467">
    <property type="entry name" value="DHS-like NAD/FAD-binding domain"/>
    <property type="match status" value="1"/>
</dbReference>
<accession>A0A292YGB1</accession>
<evidence type="ECO:0000256" key="2">
    <source>
        <dbReference type="ARBA" id="ARBA00005025"/>
    </source>
</evidence>
<keyword evidence="5 11" id="KW-0028">Amino-acid biosynthesis</keyword>
<evidence type="ECO:0000256" key="9">
    <source>
        <dbReference type="ARBA" id="ARBA00023052"/>
    </source>
</evidence>
<dbReference type="Pfam" id="PF02775">
    <property type="entry name" value="TPP_enzyme_C"/>
    <property type="match status" value="1"/>
</dbReference>
<dbReference type="InterPro" id="IPR012001">
    <property type="entry name" value="Thiamin_PyroP_enz_TPP-bd_dom"/>
</dbReference>
<evidence type="ECO:0000256" key="5">
    <source>
        <dbReference type="ARBA" id="ARBA00022605"/>
    </source>
</evidence>
<dbReference type="InterPro" id="IPR045229">
    <property type="entry name" value="TPP_enz"/>
</dbReference>
<dbReference type="GO" id="GO:0005948">
    <property type="term" value="C:acetolactate synthase complex"/>
    <property type="evidence" value="ECO:0007669"/>
    <property type="project" value="TreeGrafter"/>
</dbReference>
<dbReference type="GO" id="GO:0000287">
    <property type="term" value="F:magnesium ion binding"/>
    <property type="evidence" value="ECO:0007669"/>
    <property type="project" value="UniProtKB-UniRule"/>
</dbReference>
<comment type="caution">
    <text evidence="15">The sequence shown here is derived from an EMBL/GenBank/DDBJ whole genome shotgun (WGS) entry which is preliminary data.</text>
</comment>
<keyword evidence="6 11" id="KW-0808">Transferase</keyword>
<comment type="pathway">
    <text evidence="2 11">Amino-acid biosynthesis; L-valine biosynthesis; L-valine from pyruvate: step 1/4.</text>
</comment>
<keyword evidence="9 11" id="KW-0786">Thiamine pyrophosphate</keyword>
<dbReference type="EC" id="2.2.1.6" evidence="4 11"/>
<dbReference type="Proteomes" id="UP000217944">
    <property type="component" value="Unassembled WGS sequence"/>
</dbReference>
<comment type="pathway">
    <text evidence="1 11">Amino-acid biosynthesis; L-isoleucine biosynthesis; L-isoleucine from 2-oxobutanoate: step 1/4.</text>
</comment>
<comment type="catalytic activity">
    <reaction evidence="11">
        <text>2 pyruvate + H(+) = (2S)-2-acetolactate + CO2</text>
        <dbReference type="Rhea" id="RHEA:25249"/>
        <dbReference type="ChEBI" id="CHEBI:15361"/>
        <dbReference type="ChEBI" id="CHEBI:15378"/>
        <dbReference type="ChEBI" id="CHEBI:16526"/>
        <dbReference type="ChEBI" id="CHEBI:58476"/>
        <dbReference type="EC" id="2.2.1.6"/>
    </reaction>
</comment>
<keyword evidence="8 11" id="KW-0460">Magnesium</keyword>
<evidence type="ECO:0000313" key="15">
    <source>
        <dbReference type="EMBL" id="GAX88089.1"/>
    </source>
</evidence>
<dbReference type="CDD" id="cd02015">
    <property type="entry name" value="TPP_AHAS"/>
    <property type="match status" value="1"/>
</dbReference>
<evidence type="ECO:0000256" key="6">
    <source>
        <dbReference type="ARBA" id="ARBA00022679"/>
    </source>
</evidence>
<protein>
    <recommendedName>
        <fullName evidence="4 11">Acetolactate synthase</fullName>
        <ecNumber evidence="4 11">2.2.1.6</ecNumber>
    </recommendedName>
</protein>
<dbReference type="FunFam" id="3.40.50.1220:FF:000008">
    <property type="entry name" value="Acetolactate synthase"/>
    <property type="match status" value="1"/>
</dbReference>
<feature type="domain" description="Thiamine pyrophosphate enzyme TPP-binding" evidence="13">
    <location>
        <begin position="388"/>
        <end position="537"/>
    </location>
</feature>
<dbReference type="PANTHER" id="PTHR18968">
    <property type="entry name" value="THIAMINE PYROPHOSPHATE ENZYMES"/>
    <property type="match status" value="1"/>
</dbReference>
<evidence type="ECO:0000256" key="1">
    <source>
        <dbReference type="ARBA" id="ARBA00004974"/>
    </source>
</evidence>
<dbReference type="NCBIfam" id="NF006319">
    <property type="entry name" value="PRK08527.1"/>
    <property type="match status" value="1"/>
</dbReference>
<comment type="cofactor">
    <cofactor evidence="11">
        <name>thiamine diphosphate</name>
        <dbReference type="ChEBI" id="CHEBI:58937"/>
    </cofactor>
    <text evidence="11">Binds 1 thiamine pyrophosphate per subunit.</text>
</comment>
<evidence type="ECO:0000256" key="11">
    <source>
        <dbReference type="RuleBase" id="RU003591"/>
    </source>
</evidence>
<dbReference type="Pfam" id="PF00205">
    <property type="entry name" value="TPP_enzyme_M"/>
    <property type="match status" value="1"/>
</dbReference>
<keyword evidence="7 11" id="KW-0479">Metal-binding</keyword>
<evidence type="ECO:0000256" key="10">
    <source>
        <dbReference type="ARBA" id="ARBA00023304"/>
    </source>
</evidence>
<evidence type="ECO:0000256" key="4">
    <source>
        <dbReference type="ARBA" id="ARBA00013145"/>
    </source>
</evidence>
<dbReference type="UniPathway" id="UPA00047">
    <property type="reaction ID" value="UER00055"/>
</dbReference>
<keyword evidence="10 11" id="KW-0100">Branched-chain amino acid biosynthesis</keyword>
<dbReference type="RefSeq" id="WP_096259824.1">
    <property type="nucleotide sequence ID" value="NZ_BDME01000006.1"/>
</dbReference>
<dbReference type="GO" id="GO:0050660">
    <property type="term" value="F:flavin adenine dinucleotide binding"/>
    <property type="evidence" value="ECO:0007669"/>
    <property type="project" value="InterPro"/>
</dbReference>